<evidence type="ECO:0000313" key="15">
    <source>
        <dbReference type="Proteomes" id="UP000189670"/>
    </source>
</evidence>
<dbReference type="InterPro" id="IPR036890">
    <property type="entry name" value="HATPase_C_sf"/>
</dbReference>
<dbReference type="Proteomes" id="UP000189670">
    <property type="component" value="Unassembled WGS sequence"/>
</dbReference>
<dbReference type="InterPro" id="IPR001789">
    <property type="entry name" value="Sig_transdc_resp-reg_receiver"/>
</dbReference>
<evidence type="ECO:0000313" key="14">
    <source>
        <dbReference type="EMBL" id="ETR68453.1"/>
    </source>
</evidence>
<keyword evidence="6 14" id="KW-0418">Kinase</keyword>
<feature type="modified residue" description="4-aspartylphosphate" evidence="11">
    <location>
        <position position="449"/>
    </location>
</feature>
<keyword evidence="3 11" id="KW-0597">Phosphoprotein</keyword>
<comment type="catalytic activity">
    <reaction evidence="1">
        <text>ATP + protein L-histidine = ADP + protein N-phospho-L-histidine.</text>
        <dbReference type="EC" id="2.7.13.3"/>
    </reaction>
</comment>
<dbReference type="InterPro" id="IPR003661">
    <property type="entry name" value="HisK_dim/P_dom"/>
</dbReference>
<feature type="modified residue" description="4-aspartylphosphate" evidence="11">
    <location>
        <position position="60"/>
    </location>
</feature>
<dbReference type="SMART" id="SM00387">
    <property type="entry name" value="HATPase_c"/>
    <property type="match status" value="1"/>
</dbReference>
<dbReference type="PROSITE" id="PS50109">
    <property type="entry name" value="HIS_KIN"/>
    <property type="match status" value="1"/>
</dbReference>
<dbReference type="EC" id="2.7.13.3" evidence="2"/>
<dbReference type="Gene3D" id="1.10.287.130">
    <property type="match status" value="1"/>
</dbReference>
<dbReference type="PROSITE" id="PS50110">
    <property type="entry name" value="RESPONSE_REGULATORY"/>
    <property type="match status" value="3"/>
</dbReference>
<evidence type="ECO:0000256" key="11">
    <source>
        <dbReference type="PROSITE-ProRule" id="PRU00169"/>
    </source>
</evidence>
<evidence type="ECO:0000256" key="6">
    <source>
        <dbReference type="ARBA" id="ARBA00022777"/>
    </source>
</evidence>
<dbReference type="GO" id="GO:0005524">
    <property type="term" value="F:ATP binding"/>
    <property type="evidence" value="ECO:0007669"/>
    <property type="project" value="UniProtKB-KW"/>
</dbReference>
<evidence type="ECO:0000256" key="1">
    <source>
        <dbReference type="ARBA" id="ARBA00000085"/>
    </source>
</evidence>
<sequence>MDSIKDSYNKDKLLLVDDTEENLDLLIEFLSDDYELSIAVDGFNALERVELDLPDLVLLDVMMPGIDGYKVCQKIKSNPVTKDIPIIFLTSRTDTDSIVKGFEMGAADYVTKPFNEKELLARVKVHLDLKHALEEAEQAKEKAEQSEKFKSTFLTTMSHEIRTPINGVLGMASLLMDTKLDPLQQEYIDILKSSGEMLLVLINDILDFSKIESGKMILEKHNFQLSSCIKDVYNLLSFSAAKKGIELIENIDQNVPKTIIGDKTRLRQILFNLIGNAIKFTEKGEVFLNIKTILQDNHHYTLEFSVKDTGIGIPLEKTNQLFKSFSQVDTSTTRKYGGTGLGLAICDRLVNLMGGKIWVESEEGKGATFFFTIDTTASETQADPIQTAELEGKRILIVDNNQTLTNVIASKCKSWGMLPCKAQSGNAALDEFNKTLYDKATHFDMVVLDMDMPDISGLDLVQMIQNHPETYGFHLVFLNPASQSNQISHQKEKTHFISKPFREDAFYEQLIQCFSNIPPKQQDHPKEEEIKANPQAKQKPQLKILVVEDVSTNQIVILRFLKKMGYVADLANNGIEALKALDKQSYDMIFMDIMMPIMDGVTATQEIRKKYASENHPWIVALTADAFEGKKEEYLSKGMNDYLSKPINFADLKNAIDRFIDLGMCTDS</sequence>
<dbReference type="CDD" id="cd16922">
    <property type="entry name" value="HATPase_EvgS-ArcB-TorS-like"/>
    <property type="match status" value="1"/>
</dbReference>
<dbReference type="CDD" id="cd00082">
    <property type="entry name" value="HisKA"/>
    <property type="match status" value="1"/>
</dbReference>
<dbReference type="Pfam" id="PF02518">
    <property type="entry name" value="HATPase_c"/>
    <property type="match status" value="1"/>
</dbReference>
<dbReference type="CDD" id="cd17546">
    <property type="entry name" value="REC_hyHK_CKI1_RcsC-like"/>
    <property type="match status" value="1"/>
</dbReference>
<dbReference type="PANTHER" id="PTHR45339:SF1">
    <property type="entry name" value="HYBRID SIGNAL TRANSDUCTION HISTIDINE KINASE J"/>
    <property type="match status" value="1"/>
</dbReference>
<dbReference type="InterPro" id="IPR003594">
    <property type="entry name" value="HATPase_dom"/>
</dbReference>
<keyword evidence="7" id="KW-0067">ATP-binding</keyword>
<evidence type="ECO:0000256" key="7">
    <source>
        <dbReference type="ARBA" id="ARBA00022840"/>
    </source>
</evidence>
<dbReference type="PANTHER" id="PTHR45339">
    <property type="entry name" value="HYBRID SIGNAL TRANSDUCTION HISTIDINE KINASE J"/>
    <property type="match status" value="1"/>
</dbReference>
<evidence type="ECO:0000256" key="9">
    <source>
        <dbReference type="ARBA" id="ARBA00064003"/>
    </source>
</evidence>
<dbReference type="FunFam" id="1.10.287.130:FF:000002">
    <property type="entry name" value="Two-component osmosensing histidine kinase"/>
    <property type="match status" value="1"/>
</dbReference>
<feature type="domain" description="Response regulatory" evidence="13">
    <location>
        <begin position="543"/>
        <end position="660"/>
    </location>
</feature>
<dbReference type="PRINTS" id="PR00344">
    <property type="entry name" value="BCTRLSENSOR"/>
</dbReference>
<dbReference type="Pfam" id="PF00512">
    <property type="entry name" value="HisKA"/>
    <property type="match status" value="1"/>
</dbReference>
<comment type="subunit">
    <text evidence="9">At low DSF concentrations, interacts with RpfF.</text>
</comment>
<evidence type="ECO:0000259" key="13">
    <source>
        <dbReference type="PROSITE" id="PS50110"/>
    </source>
</evidence>
<dbReference type="SUPFAM" id="SSF55874">
    <property type="entry name" value="ATPase domain of HSP90 chaperone/DNA topoisomerase II/histidine kinase"/>
    <property type="match status" value="1"/>
</dbReference>
<feature type="domain" description="Response regulatory" evidence="13">
    <location>
        <begin position="12"/>
        <end position="127"/>
    </location>
</feature>
<comment type="caution">
    <text evidence="14">The sequence shown here is derived from an EMBL/GenBank/DDBJ whole genome shotgun (WGS) entry which is preliminary data.</text>
</comment>
<dbReference type="AlphaFoldDB" id="A0A1V1P0W0"/>
<reference evidence="15" key="1">
    <citation type="submission" date="2012-11" db="EMBL/GenBank/DDBJ databases">
        <authorList>
            <person name="Lucero-Rivera Y.E."/>
            <person name="Tovar-Ramirez D."/>
        </authorList>
    </citation>
    <scope>NUCLEOTIDE SEQUENCE [LARGE SCALE GENOMIC DNA]</scope>
    <source>
        <strain evidence="15">Araruama</strain>
    </source>
</reference>
<proteinExistence type="predicted"/>
<feature type="domain" description="Response regulatory" evidence="13">
    <location>
        <begin position="394"/>
        <end position="514"/>
    </location>
</feature>
<gene>
    <name evidence="14" type="ORF">OMM_04554</name>
</gene>
<evidence type="ECO:0000256" key="8">
    <source>
        <dbReference type="ARBA" id="ARBA00023012"/>
    </source>
</evidence>
<dbReference type="SUPFAM" id="SSF52172">
    <property type="entry name" value="CheY-like"/>
    <property type="match status" value="3"/>
</dbReference>
<evidence type="ECO:0000256" key="3">
    <source>
        <dbReference type="ARBA" id="ARBA00022553"/>
    </source>
</evidence>
<keyword evidence="8" id="KW-0902">Two-component regulatory system</keyword>
<evidence type="ECO:0000256" key="4">
    <source>
        <dbReference type="ARBA" id="ARBA00022679"/>
    </source>
</evidence>
<evidence type="ECO:0000256" key="5">
    <source>
        <dbReference type="ARBA" id="ARBA00022741"/>
    </source>
</evidence>
<keyword evidence="4" id="KW-0808">Transferase</keyword>
<evidence type="ECO:0000259" key="12">
    <source>
        <dbReference type="PROSITE" id="PS50109"/>
    </source>
</evidence>
<dbReference type="GO" id="GO:0000155">
    <property type="term" value="F:phosphorelay sensor kinase activity"/>
    <property type="evidence" value="ECO:0007669"/>
    <property type="project" value="InterPro"/>
</dbReference>
<accession>A0A1V1P0W0</accession>
<keyword evidence="5" id="KW-0547">Nucleotide-binding</keyword>
<dbReference type="FunFam" id="3.30.565.10:FF:000010">
    <property type="entry name" value="Sensor histidine kinase RcsC"/>
    <property type="match status" value="1"/>
</dbReference>
<dbReference type="InterPro" id="IPR004358">
    <property type="entry name" value="Sig_transdc_His_kin-like_C"/>
</dbReference>
<organism evidence="14 15">
    <name type="scientific">Candidatus Magnetoglobus multicellularis str. Araruama</name>
    <dbReference type="NCBI Taxonomy" id="890399"/>
    <lineage>
        <taxon>Bacteria</taxon>
        <taxon>Pseudomonadati</taxon>
        <taxon>Thermodesulfobacteriota</taxon>
        <taxon>Desulfobacteria</taxon>
        <taxon>Desulfobacterales</taxon>
        <taxon>Desulfobacteraceae</taxon>
        <taxon>Candidatus Magnetoglobus</taxon>
    </lineage>
</organism>
<evidence type="ECO:0000256" key="10">
    <source>
        <dbReference type="ARBA" id="ARBA00068150"/>
    </source>
</evidence>
<dbReference type="SMART" id="SM00388">
    <property type="entry name" value="HisKA"/>
    <property type="match status" value="1"/>
</dbReference>
<dbReference type="EMBL" id="ATBP01000946">
    <property type="protein sequence ID" value="ETR68453.1"/>
    <property type="molecule type" value="Genomic_DNA"/>
</dbReference>
<name>A0A1V1P0W0_9BACT</name>
<dbReference type="InterPro" id="IPR036097">
    <property type="entry name" value="HisK_dim/P_sf"/>
</dbReference>
<dbReference type="InterPro" id="IPR011006">
    <property type="entry name" value="CheY-like_superfamily"/>
</dbReference>
<feature type="modified residue" description="4-aspartylphosphate" evidence="11">
    <location>
        <position position="592"/>
    </location>
</feature>
<dbReference type="SUPFAM" id="SSF47384">
    <property type="entry name" value="Homodimeric domain of signal transducing histidine kinase"/>
    <property type="match status" value="1"/>
</dbReference>
<feature type="domain" description="Histidine kinase" evidence="12">
    <location>
        <begin position="156"/>
        <end position="377"/>
    </location>
</feature>
<dbReference type="Gene3D" id="3.40.50.2300">
    <property type="match status" value="3"/>
</dbReference>
<dbReference type="SMART" id="SM00448">
    <property type="entry name" value="REC"/>
    <property type="match status" value="3"/>
</dbReference>
<dbReference type="Pfam" id="PF00072">
    <property type="entry name" value="Response_reg"/>
    <property type="match status" value="3"/>
</dbReference>
<evidence type="ECO:0000256" key="2">
    <source>
        <dbReference type="ARBA" id="ARBA00012438"/>
    </source>
</evidence>
<dbReference type="Gene3D" id="3.30.565.10">
    <property type="entry name" value="Histidine kinase-like ATPase, C-terminal domain"/>
    <property type="match status" value="1"/>
</dbReference>
<dbReference type="InterPro" id="IPR005467">
    <property type="entry name" value="His_kinase_dom"/>
</dbReference>
<protein>
    <recommendedName>
        <fullName evidence="10">Sensory/regulatory protein RpfC</fullName>
        <ecNumber evidence="2">2.7.13.3</ecNumber>
    </recommendedName>
</protein>